<keyword evidence="1" id="KW-0812">Transmembrane</keyword>
<evidence type="ECO:0000256" key="1">
    <source>
        <dbReference type="SAM" id="Phobius"/>
    </source>
</evidence>
<feature type="transmembrane region" description="Helical" evidence="1">
    <location>
        <begin position="39"/>
        <end position="58"/>
    </location>
</feature>
<protein>
    <submittedName>
        <fullName evidence="2">Uncharacterized protein</fullName>
    </submittedName>
</protein>
<keyword evidence="1" id="KW-1133">Transmembrane helix</keyword>
<proteinExistence type="predicted"/>
<keyword evidence="3" id="KW-1185">Reference proteome</keyword>
<dbReference type="EMBL" id="ML119648">
    <property type="protein sequence ID" value="RPA86720.1"/>
    <property type="molecule type" value="Genomic_DNA"/>
</dbReference>
<sequence>MSQPAWTTSGHASCLTAGRTCRTYEICNGVTGDAAQGDLVGFFLSLIMLTCGIAMGIGDGHVDHDMMLDILPRRRR</sequence>
<evidence type="ECO:0000313" key="3">
    <source>
        <dbReference type="Proteomes" id="UP000275078"/>
    </source>
</evidence>
<evidence type="ECO:0000313" key="2">
    <source>
        <dbReference type="EMBL" id="RPA86720.1"/>
    </source>
</evidence>
<keyword evidence="1" id="KW-0472">Membrane</keyword>
<name>A0A3N4IR69_ASCIM</name>
<dbReference type="AlphaFoldDB" id="A0A3N4IR69"/>
<organism evidence="2 3">
    <name type="scientific">Ascobolus immersus RN42</name>
    <dbReference type="NCBI Taxonomy" id="1160509"/>
    <lineage>
        <taxon>Eukaryota</taxon>
        <taxon>Fungi</taxon>
        <taxon>Dikarya</taxon>
        <taxon>Ascomycota</taxon>
        <taxon>Pezizomycotina</taxon>
        <taxon>Pezizomycetes</taxon>
        <taxon>Pezizales</taxon>
        <taxon>Ascobolaceae</taxon>
        <taxon>Ascobolus</taxon>
    </lineage>
</organism>
<accession>A0A3N4IR69</accession>
<reference evidence="2 3" key="1">
    <citation type="journal article" date="2018" name="Nat. Ecol. Evol.">
        <title>Pezizomycetes genomes reveal the molecular basis of ectomycorrhizal truffle lifestyle.</title>
        <authorList>
            <person name="Murat C."/>
            <person name="Payen T."/>
            <person name="Noel B."/>
            <person name="Kuo A."/>
            <person name="Morin E."/>
            <person name="Chen J."/>
            <person name="Kohler A."/>
            <person name="Krizsan K."/>
            <person name="Balestrini R."/>
            <person name="Da Silva C."/>
            <person name="Montanini B."/>
            <person name="Hainaut M."/>
            <person name="Levati E."/>
            <person name="Barry K.W."/>
            <person name="Belfiori B."/>
            <person name="Cichocki N."/>
            <person name="Clum A."/>
            <person name="Dockter R.B."/>
            <person name="Fauchery L."/>
            <person name="Guy J."/>
            <person name="Iotti M."/>
            <person name="Le Tacon F."/>
            <person name="Lindquist E.A."/>
            <person name="Lipzen A."/>
            <person name="Malagnac F."/>
            <person name="Mello A."/>
            <person name="Molinier V."/>
            <person name="Miyauchi S."/>
            <person name="Poulain J."/>
            <person name="Riccioni C."/>
            <person name="Rubini A."/>
            <person name="Sitrit Y."/>
            <person name="Splivallo R."/>
            <person name="Traeger S."/>
            <person name="Wang M."/>
            <person name="Zifcakova L."/>
            <person name="Wipf D."/>
            <person name="Zambonelli A."/>
            <person name="Paolocci F."/>
            <person name="Nowrousian M."/>
            <person name="Ottonello S."/>
            <person name="Baldrian P."/>
            <person name="Spatafora J.W."/>
            <person name="Henrissat B."/>
            <person name="Nagy L.G."/>
            <person name="Aury J.M."/>
            <person name="Wincker P."/>
            <person name="Grigoriev I.V."/>
            <person name="Bonfante P."/>
            <person name="Martin F.M."/>
        </authorList>
    </citation>
    <scope>NUCLEOTIDE SEQUENCE [LARGE SCALE GENOMIC DNA]</scope>
    <source>
        <strain evidence="2 3">RN42</strain>
    </source>
</reference>
<gene>
    <name evidence="2" type="ORF">BJ508DRAFT_119507</name>
</gene>
<dbReference type="Proteomes" id="UP000275078">
    <property type="component" value="Unassembled WGS sequence"/>
</dbReference>